<evidence type="ECO:0000313" key="2">
    <source>
        <dbReference type="EMBL" id="QGU02265.1"/>
    </source>
</evidence>
<feature type="transmembrane region" description="Helical" evidence="1">
    <location>
        <begin position="58"/>
        <end position="79"/>
    </location>
</feature>
<accession>A0A6B8VTG0</accession>
<sequence length="164" mass="18342">MQAWWLYSLGVLLSVSAMLLSLNPGGLPLFWLMPWVLLLLLFSLTWVVTLLHRHAVRALWGSALVCVVSAAVVLAGVPFQVHWNFVKPDLERALETGTCPDRAGLSKVHYCSTVVGERAFNFGTGFIDQSYVLRTTVEPVANGPDQLVRVKKIDTDWYVVVREF</sequence>
<gene>
    <name evidence="2" type="ORF">CKALI_07015</name>
</gene>
<dbReference type="KEGG" id="ckw:CKALI_07015"/>
<keyword evidence="1" id="KW-0472">Membrane</keyword>
<proteinExistence type="predicted"/>
<keyword evidence="1" id="KW-0812">Transmembrane</keyword>
<keyword evidence="1" id="KW-1133">Transmembrane helix</keyword>
<keyword evidence="3" id="KW-1185">Reference proteome</keyword>
<protein>
    <submittedName>
        <fullName evidence="2">Uncharacterized protein</fullName>
    </submittedName>
</protein>
<dbReference type="RefSeq" id="WP_156192598.1">
    <property type="nucleotide sequence ID" value="NZ_CP046452.1"/>
</dbReference>
<name>A0A6B8VTG0_9CORY</name>
<dbReference type="Proteomes" id="UP000427071">
    <property type="component" value="Chromosome"/>
</dbReference>
<dbReference type="EMBL" id="CP046452">
    <property type="protein sequence ID" value="QGU02265.1"/>
    <property type="molecule type" value="Genomic_DNA"/>
</dbReference>
<organism evidence="2 3">
    <name type="scientific">Corynebacterium kalinowskii</name>
    <dbReference type="NCBI Taxonomy" id="2675216"/>
    <lineage>
        <taxon>Bacteria</taxon>
        <taxon>Bacillati</taxon>
        <taxon>Actinomycetota</taxon>
        <taxon>Actinomycetes</taxon>
        <taxon>Mycobacteriales</taxon>
        <taxon>Corynebacteriaceae</taxon>
        <taxon>Corynebacterium</taxon>
    </lineage>
</organism>
<evidence type="ECO:0000313" key="3">
    <source>
        <dbReference type="Proteomes" id="UP000427071"/>
    </source>
</evidence>
<dbReference type="AlphaFoldDB" id="A0A6B8VTG0"/>
<reference evidence="3" key="1">
    <citation type="submission" date="2019-11" db="EMBL/GenBank/DDBJ databases">
        <title>Complete genome sequence of Corynebacterium kalinowskii 1959, a novel Corynebacterium species isolated from soil of a small paddock in Vilsendorf, Germany.</title>
        <authorList>
            <person name="Schaffert L."/>
            <person name="Ruwe M."/>
            <person name="Milse J."/>
            <person name="Hanuschka K."/>
            <person name="Ortseifen V."/>
            <person name="Droste J."/>
            <person name="Brandt D."/>
            <person name="Schlueter L."/>
            <person name="Kutter Y."/>
            <person name="Vinke S."/>
            <person name="Viehoefer P."/>
            <person name="Jacob L."/>
            <person name="Luebke N.-C."/>
            <person name="Schulte-Berndt E."/>
            <person name="Hain C."/>
            <person name="Linder M."/>
            <person name="Schmidt P."/>
            <person name="Wollenschlaeger L."/>
            <person name="Luttermann T."/>
            <person name="Thieme E."/>
            <person name="Hassa J."/>
            <person name="Haak M."/>
            <person name="Wittchen M."/>
            <person name="Mentz A."/>
            <person name="Persicke M."/>
            <person name="Busche T."/>
            <person name="Ruckert C."/>
        </authorList>
    </citation>
    <scope>NUCLEOTIDE SEQUENCE [LARGE SCALE GENOMIC DNA]</scope>
    <source>
        <strain evidence="3">1959</strain>
    </source>
</reference>
<evidence type="ECO:0000256" key="1">
    <source>
        <dbReference type="SAM" id="Phobius"/>
    </source>
</evidence>
<feature type="transmembrane region" description="Helical" evidence="1">
    <location>
        <begin position="31"/>
        <end position="51"/>
    </location>
</feature>